<evidence type="ECO:0000256" key="1">
    <source>
        <dbReference type="SAM" id="MobiDB-lite"/>
    </source>
</evidence>
<reference evidence="2" key="1">
    <citation type="submission" date="2014-09" db="EMBL/GenBank/DDBJ databases">
        <authorList>
            <person name="Magalhaes I.L.F."/>
            <person name="Oliveira U."/>
            <person name="Santos F.R."/>
            <person name="Vidigal T.H.D.A."/>
            <person name="Brescovit A.D."/>
            <person name="Santos A.J."/>
        </authorList>
    </citation>
    <scope>NUCLEOTIDE SEQUENCE</scope>
    <source>
        <tissue evidence="2">Shoot tissue taken approximately 20 cm above the soil surface</tissue>
    </source>
</reference>
<reference evidence="2" key="2">
    <citation type="journal article" date="2015" name="Data Brief">
        <title>Shoot transcriptome of the giant reed, Arundo donax.</title>
        <authorList>
            <person name="Barrero R.A."/>
            <person name="Guerrero F.D."/>
            <person name="Moolhuijzen P."/>
            <person name="Goolsby J.A."/>
            <person name="Tidwell J."/>
            <person name="Bellgard S.E."/>
            <person name="Bellgard M.I."/>
        </authorList>
    </citation>
    <scope>NUCLEOTIDE SEQUENCE</scope>
    <source>
        <tissue evidence="2">Shoot tissue taken approximately 20 cm above the soil surface</tissue>
    </source>
</reference>
<protein>
    <submittedName>
        <fullName evidence="2">Uncharacterized protein</fullName>
    </submittedName>
</protein>
<evidence type="ECO:0000313" key="2">
    <source>
        <dbReference type="EMBL" id="JAE08219.1"/>
    </source>
</evidence>
<dbReference type="EMBL" id="GBRH01189677">
    <property type="protein sequence ID" value="JAE08219.1"/>
    <property type="molecule type" value="Transcribed_RNA"/>
</dbReference>
<proteinExistence type="predicted"/>
<name>A0A0A9FAI4_ARUDO</name>
<dbReference type="AlphaFoldDB" id="A0A0A9FAI4"/>
<organism evidence="2">
    <name type="scientific">Arundo donax</name>
    <name type="common">Giant reed</name>
    <name type="synonym">Donax arundinaceus</name>
    <dbReference type="NCBI Taxonomy" id="35708"/>
    <lineage>
        <taxon>Eukaryota</taxon>
        <taxon>Viridiplantae</taxon>
        <taxon>Streptophyta</taxon>
        <taxon>Embryophyta</taxon>
        <taxon>Tracheophyta</taxon>
        <taxon>Spermatophyta</taxon>
        <taxon>Magnoliopsida</taxon>
        <taxon>Liliopsida</taxon>
        <taxon>Poales</taxon>
        <taxon>Poaceae</taxon>
        <taxon>PACMAD clade</taxon>
        <taxon>Arundinoideae</taxon>
        <taxon>Arundineae</taxon>
        <taxon>Arundo</taxon>
    </lineage>
</organism>
<accession>A0A0A9FAI4</accession>
<feature type="compositionally biased region" description="Basic residues" evidence="1">
    <location>
        <begin position="69"/>
        <end position="82"/>
    </location>
</feature>
<feature type="region of interest" description="Disordered" evidence="1">
    <location>
        <begin position="63"/>
        <end position="82"/>
    </location>
</feature>
<sequence length="82" mass="8604">MELLRLKMRLRDPLALAAGGGGGGGAVVPASGRPPLPKKGGGGFMNSMSKKLGRLNPFLRLDTVGGGRVRTKQPKDRRHSIS</sequence>
<feature type="region of interest" description="Disordered" evidence="1">
    <location>
        <begin position="18"/>
        <end position="49"/>
    </location>
</feature>